<dbReference type="InterPro" id="IPR033133">
    <property type="entry name" value="PUM-HD"/>
</dbReference>
<feature type="repeat" description="Pumilio" evidence="4">
    <location>
        <begin position="371"/>
        <end position="407"/>
    </location>
</feature>
<dbReference type="EMBL" id="JAMSHJ010000005">
    <property type="protein sequence ID" value="KAI5404229.1"/>
    <property type="molecule type" value="Genomic_DNA"/>
</dbReference>
<dbReference type="SMART" id="SM00025">
    <property type="entry name" value="Pumilio"/>
    <property type="match status" value="7"/>
</dbReference>
<keyword evidence="7" id="KW-1185">Reference proteome</keyword>
<dbReference type="GO" id="GO:0005737">
    <property type="term" value="C:cytoplasm"/>
    <property type="evidence" value="ECO:0007669"/>
    <property type="project" value="TreeGrafter"/>
</dbReference>
<dbReference type="InterPro" id="IPR001313">
    <property type="entry name" value="Pumilio_RNA-bd_rpt"/>
</dbReference>
<dbReference type="InterPro" id="IPR016024">
    <property type="entry name" value="ARM-type_fold"/>
</dbReference>
<dbReference type="Gene3D" id="1.25.10.10">
    <property type="entry name" value="Leucine-rich Repeat Variant"/>
    <property type="match status" value="1"/>
</dbReference>
<dbReference type="PROSITE" id="PS50302">
    <property type="entry name" value="PUM"/>
    <property type="match status" value="3"/>
</dbReference>
<dbReference type="Gramene" id="PSAT_LOCUS23700_t1">
    <property type="protein sequence ID" value="CAL5204722.1"/>
    <property type="gene ID" value="PSAT_LOCUS23700"/>
</dbReference>
<keyword evidence="3" id="KW-0694">RNA-binding</keyword>
<name>A0A9D5ADJ6_PEA</name>
<dbReference type="InterPro" id="IPR011989">
    <property type="entry name" value="ARM-like"/>
</dbReference>
<evidence type="ECO:0000256" key="4">
    <source>
        <dbReference type="PROSITE-ProRule" id="PRU00317"/>
    </source>
</evidence>
<feature type="domain" description="PUM-HD" evidence="5">
    <location>
        <begin position="200"/>
        <end position="545"/>
    </location>
</feature>
<evidence type="ECO:0000256" key="1">
    <source>
        <dbReference type="ARBA" id="ARBA00022737"/>
    </source>
</evidence>
<evidence type="ECO:0000259" key="5">
    <source>
        <dbReference type="PROSITE" id="PS50303"/>
    </source>
</evidence>
<dbReference type="GO" id="GO:0003729">
    <property type="term" value="F:mRNA binding"/>
    <property type="evidence" value="ECO:0007669"/>
    <property type="project" value="TreeGrafter"/>
</dbReference>
<keyword evidence="1" id="KW-0677">Repeat</keyword>
<dbReference type="SUPFAM" id="SSF48371">
    <property type="entry name" value="ARM repeat"/>
    <property type="match status" value="1"/>
</dbReference>
<dbReference type="OrthoDB" id="668540at2759"/>
<dbReference type="Gramene" id="Psat05G0139800-T1">
    <property type="protein sequence ID" value="KAI5404229.1"/>
    <property type="gene ID" value="KIW84_051398"/>
</dbReference>
<sequence>MKRFNPESIDDDSVSFSPQSTFLRRVSSMNQYQTQTLNLNVNQNQNPSVDHRRFLPQFQNPYNDNQTLEDAFSRLSLGNPSNGYGASSFQDSPYYNHGFQATNCCQNHETAVGFNGAGYGRGRPLIMSEMDRVKYNQIEFLWRQNGYGYGYDNSNGYGYGNGNGNGNVNNLLNGGGSVAGNGNGGGNELGRRFQYGLLNESSAPWLNVNGIVNDNGRRSHWFDRIRGMVYLMAKDQNGSMILGELMENFGREAVSYIFTEVIDYVSELMIDPFGNIVIQKMVGLCNENQLTRIVLMVTSYECQLVRISVDLHGFRSVEKVCENATTRDQRILIMSAFNPAAILLSKDVNGHRVALSCLRNFPHEDTKIFLSILASNSLSIARDKTGCCVMQYCASHAQGETKNRLIDDIILNAPLLAEDCYGNYVLQHLLSMKIQRVSSNLHRQLEGRFVYLSCNKYGSNVVEKFFHDAGVHLSEKIIAELLNSPNVSRLLVDPFGNYVICTALVKFKGNPYLKNALLDLIQANSLMMRSNMFGKKLLDKADKELRNI</sequence>
<gene>
    <name evidence="6" type="ORF">KIW84_051398</name>
</gene>
<dbReference type="PANTHER" id="PTHR12537:SF63">
    <property type="entry name" value="PUMILIO HOMOLOG 15"/>
    <property type="match status" value="1"/>
</dbReference>
<evidence type="ECO:0000313" key="6">
    <source>
        <dbReference type="EMBL" id="KAI5404229.1"/>
    </source>
</evidence>
<dbReference type="PANTHER" id="PTHR12537">
    <property type="entry name" value="RNA BINDING PROTEIN PUMILIO-RELATED"/>
    <property type="match status" value="1"/>
</dbReference>
<evidence type="ECO:0000313" key="7">
    <source>
        <dbReference type="Proteomes" id="UP001058974"/>
    </source>
</evidence>
<organism evidence="6 7">
    <name type="scientific">Pisum sativum</name>
    <name type="common">Garden pea</name>
    <name type="synonym">Lathyrus oleraceus</name>
    <dbReference type="NCBI Taxonomy" id="3888"/>
    <lineage>
        <taxon>Eukaryota</taxon>
        <taxon>Viridiplantae</taxon>
        <taxon>Streptophyta</taxon>
        <taxon>Embryophyta</taxon>
        <taxon>Tracheophyta</taxon>
        <taxon>Spermatophyta</taxon>
        <taxon>Magnoliopsida</taxon>
        <taxon>eudicotyledons</taxon>
        <taxon>Gunneridae</taxon>
        <taxon>Pentapetalae</taxon>
        <taxon>rosids</taxon>
        <taxon>fabids</taxon>
        <taxon>Fabales</taxon>
        <taxon>Fabaceae</taxon>
        <taxon>Papilionoideae</taxon>
        <taxon>50 kb inversion clade</taxon>
        <taxon>NPAAA clade</taxon>
        <taxon>Hologalegina</taxon>
        <taxon>IRL clade</taxon>
        <taxon>Fabeae</taxon>
        <taxon>Lathyrus</taxon>
    </lineage>
</organism>
<dbReference type="GO" id="GO:0006417">
    <property type="term" value="P:regulation of translation"/>
    <property type="evidence" value="ECO:0007669"/>
    <property type="project" value="UniProtKB-KW"/>
</dbReference>
<dbReference type="Proteomes" id="UP001058974">
    <property type="component" value="Chromosome 5"/>
</dbReference>
<protein>
    <recommendedName>
        <fullName evidence="5">PUM-HD domain-containing protein</fullName>
    </recommendedName>
</protein>
<dbReference type="Gramene" id="Psat5g039800.1">
    <property type="protein sequence ID" value="Psat5g039800.1.cds"/>
    <property type="gene ID" value="Psat5g039800"/>
</dbReference>
<reference evidence="6 7" key="1">
    <citation type="journal article" date="2022" name="Nat. Genet.">
        <title>Improved pea reference genome and pan-genome highlight genomic features and evolutionary characteristics.</title>
        <authorList>
            <person name="Yang T."/>
            <person name="Liu R."/>
            <person name="Luo Y."/>
            <person name="Hu S."/>
            <person name="Wang D."/>
            <person name="Wang C."/>
            <person name="Pandey M.K."/>
            <person name="Ge S."/>
            <person name="Xu Q."/>
            <person name="Li N."/>
            <person name="Li G."/>
            <person name="Huang Y."/>
            <person name="Saxena R.K."/>
            <person name="Ji Y."/>
            <person name="Li M."/>
            <person name="Yan X."/>
            <person name="He Y."/>
            <person name="Liu Y."/>
            <person name="Wang X."/>
            <person name="Xiang C."/>
            <person name="Varshney R.K."/>
            <person name="Ding H."/>
            <person name="Gao S."/>
            <person name="Zong X."/>
        </authorList>
    </citation>
    <scope>NUCLEOTIDE SEQUENCE [LARGE SCALE GENOMIC DNA]</scope>
    <source>
        <strain evidence="6 7">cv. Zhongwan 6</strain>
    </source>
</reference>
<comment type="caution">
    <text evidence="6">The sequence shown here is derived from an EMBL/GenBank/DDBJ whole genome shotgun (WGS) entry which is preliminary data.</text>
</comment>
<evidence type="ECO:0000256" key="2">
    <source>
        <dbReference type="ARBA" id="ARBA00022845"/>
    </source>
</evidence>
<keyword evidence="2" id="KW-0810">Translation regulation</keyword>
<proteinExistence type="predicted"/>
<feature type="repeat" description="Pumilio" evidence="4">
    <location>
        <begin position="260"/>
        <end position="295"/>
    </location>
</feature>
<feature type="repeat" description="Pumilio" evidence="4">
    <location>
        <begin position="444"/>
        <end position="479"/>
    </location>
</feature>
<evidence type="ECO:0000256" key="3">
    <source>
        <dbReference type="ARBA" id="ARBA00022884"/>
    </source>
</evidence>
<accession>A0A9D5ADJ6</accession>
<dbReference type="AlphaFoldDB" id="A0A9D5ADJ6"/>
<dbReference type="PROSITE" id="PS50303">
    <property type="entry name" value="PUM_HD"/>
    <property type="match status" value="1"/>
</dbReference>
<dbReference type="Pfam" id="PF00806">
    <property type="entry name" value="PUF"/>
    <property type="match status" value="5"/>
</dbReference>